<keyword evidence="2" id="KW-1185">Reference proteome</keyword>
<proteinExistence type="predicted"/>
<dbReference type="Proteomes" id="UP000253729">
    <property type="component" value="Unassembled WGS sequence"/>
</dbReference>
<reference evidence="1 2" key="1">
    <citation type="submission" date="2018-07" db="EMBL/GenBank/DDBJ databases">
        <title>The genomes of Aspergillus section Nigri reveals drivers in fungal speciation.</title>
        <authorList>
            <consortium name="DOE Joint Genome Institute"/>
            <person name="Vesth T.C."/>
            <person name="Nybo J."/>
            <person name="Theobald S."/>
            <person name="Brandl J."/>
            <person name="Frisvad J.C."/>
            <person name="Nielsen K.F."/>
            <person name="Lyhne E.K."/>
            <person name="Kogle M.E."/>
            <person name="Kuo A."/>
            <person name="Riley R."/>
            <person name="Clum A."/>
            <person name="Nolan M."/>
            <person name="Lipzen A."/>
            <person name="Salamov A."/>
            <person name="Henrissat B."/>
            <person name="Wiebenga A."/>
            <person name="De vries R.P."/>
            <person name="Grigoriev I.V."/>
            <person name="Mortensen U.H."/>
            <person name="Andersen M.R."/>
            <person name="Baker S.E."/>
        </authorList>
    </citation>
    <scope>NUCLEOTIDE SEQUENCE [LARGE SCALE GENOMIC DNA]</scope>
    <source>
        <strain evidence="1 2">CBS 139.54b</strain>
    </source>
</reference>
<dbReference type="SUPFAM" id="SSF50475">
    <property type="entry name" value="FMN-binding split barrel"/>
    <property type="match status" value="1"/>
</dbReference>
<dbReference type="PANTHER" id="PTHR35802">
    <property type="entry name" value="PROTEASE SYNTHASE AND SPORULATION PROTEIN PAI 2"/>
    <property type="match status" value="1"/>
</dbReference>
<gene>
    <name evidence="1" type="ORF">BDQ94DRAFT_140850</name>
</gene>
<protein>
    <submittedName>
        <fullName evidence="1">Transcriptional regulator PAI 2-type</fullName>
    </submittedName>
</protein>
<dbReference type="InterPro" id="IPR012349">
    <property type="entry name" value="Split_barrel_FMN-bd"/>
</dbReference>
<evidence type="ECO:0000313" key="2">
    <source>
        <dbReference type="Proteomes" id="UP000253729"/>
    </source>
</evidence>
<accession>A0A3F3Q6E1</accession>
<dbReference type="Gene3D" id="2.30.110.10">
    <property type="entry name" value="Electron Transport, Fmn-binding Protein, Chain A"/>
    <property type="match status" value="1"/>
</dbReference>
<sequence length="161" mass="17900">MYMKEIYTDSTPSTLHTFIQQNPLGVLTTAIPSSTHPLLQSTHIPWVLDIPPPSTADNSNTVKLRGHIARANPQCAAILDSLATQPESILPTEVLILFTSPYHSYITPHFYTTTKPLTGKVAPTWNYAAVQVYGCARIYNPRSEGELGEQASMFLDTQHRY</sequence>
<evidence type="ECO:0000313" key="1">
    <source>
        <dbReference type="EMBL" id="RDH34750.1"/>
    </source>
</evidence>
<dbReference type="AlphaFoldDB" id="A0A3F3Q6E1"/>
<dbReference type="Pfam" id="PF04299">
    <property type="entry name" value="FMN_bind_2"/>
    <property type="match status" value="1"/>
</dbReference>
<organism evidence="1 2">
    <name type="scientific">Aspergillus welwitschiae</name>
    <dbReference type="NCBI Taxonomy" id="1341132"/>
    <lineage>
        <taxon>Eukaryota</taxon>
        <taxon>Fungi</taxon>
        <taxon>Dikarya</taxon>
        <taxon>Ascomycota</taxon>
        <taxon>Pezizomycotina</taxon>
        <taxon>Eurotiomycetes</taxon>
        <taxon>Eurotiomycetidae</taxon>
        <taxon>Eurotiales</taxon>
        <taxon>Aspergillaceae</taxon>
        <taxon>Aspergillus</taxon>
        <taxon>Aspergillus subgen. Circumdati</taxon>
    </lineage>
</organism>
<dbReference type="PANTHER" id="PTHR35802:SF1">
    <property type="entry name" value="PROTEASE SYNTHASE AND SPORULATION PROTEIN PAI 2"/>
    <property type="match status" value="1"/>
</dbReference>
<dbReference type="EMBL" id="KZ852042">
    <property type="protein sequence ID" value="RDH34750.1"/>
    <property type="molecule type" value="Genomic_DNA"/>
</dbReference>
<dbReference type="InterPro" id="IPR007396">
    <property type="entry name" value="TR_PAI2-type"/>
</dbReference>
<name>A0A3F3Q6E1_9EURO</name>
<dbReference type="RefSeq" id="XP_026627772.1">
    <property type="nucleotide sequence ID" value="XM_026765707.1"/>
</dbReference>
<dbReference type="GeneID" id="38134063"/>